<dbReference type="InterPro" id="IPR003607">
    <property type="entry name" value="HD/PDEase_dom"/>
</dbReference>
<reference evidence="3" key="1">
    <citation type="journal article" date="2021" name="PeerJ">
        <title>Extensive microbial diversity within the chicken gut microbiome revealed by metagenomics and culture.</title>
        <authorList>
            <person name="Gilroy R."/>
            <person name="Ravi A."/>
            <person name="Getino M."/>
            <person name="Pursley I."/>
            <person name="Horton D.L."/>
            <person name="Alikhan N.F."/>
            <person name="Baker D."/>
            <person name="Gharbi K."/>
            <person name="Hall N."/>
            <person name="Watson M."/>
            <person name="Adriaenssens E.M."/>
            <person name="Foster-Nyarko E."/>
            <person name="Jarju S."/>
            <person name="Secka A."/>
            <person name="Antonio M."/>
            <person name="Oren A."/>
            <person name="Chaudhuri R.R."/>
            <person name="La Ragione R."/>
            <person name="Hildebrand F."/>
            <person name="Pallen M.J."/>
        </authorList>
    </citation>
    <scope>NUCLEOTIDE SEQUENCE</scope>
    <source>
        <strain evidence="3">ChiHjej12B11-14209</strain>
    </source>
</reference>
<gene>
    <name evidence="3" type="primary">yfbR</name>
    <name evidence="3" type="ORF">IAA19_05565</name>
</gene>
<dbReference type="Proteomes" id="UP000824062">
    <property type="component" value="Unassembled WGS sequence"/>
</dbReference>
<evidence type="ECO:0000256" key="1">
    <source>
        <dbReference type="ARBA" id="ARBA00022801"/>
    </source>
</evidence>
<keyword evidence="1 3" id="KW-0378">Hydrolase</keyword>
<dbReference type="PANTHER" id="PTHR11845">
    <property type="entry name" value="5'-DEOXYNUCLEOTIDASE HDDC2"/>
    <property type="match status" value="1"/>
</dbReference>
<accession>A0A9D2EZS7</accession>
<dbReference type="GO" id="GO:0005737">
    <property type="term" value="C:cytoplasm"/>
    <property type="evidence" value="ECO:0007669"/>
    <property type="project" value="TreeGrafter"/>
</dbReference>
<dbReference type="CDD" id="cd00077">
    <property type="entry name" value="HDc"/>
    <property type="match status" value="1"/>
</dbReference>
<evidence type="ECO:0000259" key="2">
    <source>
        <dbReference type="SMART" id="SM00471"/>
    </source>
</evidence>
<protein>
    <submittedName>
        <fullName evidence="3">5'-deoxynucleotidase</fullName>
        <ecNumber evidence="3">3.1.3.89</ecNumber>
    </submittedName>
</protein>
<proteinExistence type="predicted"/>
<dbReference type="AlphaFoldDB" id="A0A9D2EZS7"/>
<comment type="caution">
    <text evidence="3">The sequence shown here is derived from an EMBL/GenBank/DDBJ whole genome shotgun (WGS) entry which is preliminary data.</text>
</comment>
<evidence type="ECO:0000313" key="4">
    <source>
        <dbReference type="Proteomes" id="UP000824062"/>
    </source>
</evidence>
<reference evidence="3" key="2">
    <citation type="submission" date="2021-04" db="EMBL/GenBank/DDBJ databases">
        <authorList>
            <person name="Gilroy R."/>
        </authorList>
    </citation>
    <scope>NUCLEOTIDE SEQUENCE</scope>
    <source>
        <strain evidence="3">ChiHjej12B11-14209</strain>
    </source>
</reference>
<dbReference type="EMBL" id="DXBM01000047">
    <property type="protein sequence ID" value="HIZ46471.1"/>
    <property type="molecule type" value="Genomic_DNA"/>
</dbReference>
<dbReference type="SUPFAM" id="SSF109604">
    <property type="entry name" value="HD-domain/PDEase-like"/>
    <property type="match status" value="1"/>
</dbReference>
<dbReference type="PANTHER" id="PTHR11845:SF13">
    <property type="entry name" value="5'-DEOXYNUCLEOTIDASE HDDC2"/>
    <property type="match status" value="1"/>
</dbReference>
<dbReference type="Gene3D" id="1.10.3210.10">
    <property type="entry name" value="Hypothetical protein af1432"/>
    <property type="match status" value="1"/>
</dbReference>
<dbReference type="EC" id="3.1.3.89" evidence="3"/>
<dbReference type="GO" id="GO:0002953">
    <property type="term" value="F:5'-deoxynucleotidase activity"/>
    <property type="evidence" value="ECO:0007669"/>
    <property type="project" value="UniProtKB-EC"/>
</dbReference>
<sequence>MKYIERWSLMRSSRPENLSEHSLEVALIAHMLCELGNVRHGRALNAERAALVALYHDASEIVTGDLPTPVKYHDGTIRDAYKAVERSAEERLLKTLPEDLRPTLADVLWGPGEPSEDEAYLRRLVKAADKVSALIKCVEEARSGNSEFSSAERSCRAAVDEMASELPEVTDFMREFFPSYGATLDELLG</sequence>
<dbReference type="InterPro" id="IPR039356">
    <property type="entry name" value="YfbR/HDDC2"/>
</dbReference>
<feature type="domain" description="HD/PDEase" evidence="2">
    <location>
        <begin position="14"/>
        <end position="143"/>
    </location>
</feature>
<evidence type="ECO:0000313" key="3">
    <source>
        <dbReference type="EMBL" id="HIZ46471.1"/>
    </source>
</evidence>
<dbReference type="SMART" id="SM00471">
    <property type="entry name" value="HDc"/>
    <property type="match status" value="1"/>
</dbReference>
<dbReference type="Pfam" id="PF12917">
    <property type="entry name" value="YfbR-like"/>
    <property type="match status" value="1"/>
</dbReference>
<name>A0A9D2EZS7_9ACTN</name>
<organism evidence="3 4">
    <name type="scientific">Candidatus Olsenella pullistercoris</name>
    <dbReference type="NCBI Taxonomy" id="2838712"/>
    <lineage>
        <taxon>Bacteria</taxon>
        <taxon>Bacillati</taxon>
        <taxon>Actinomycetota</taxon>
        <taxon>Coriobacteriia</taxon>
        <taxon>Coriobacteriales</taxon>
        <taxon>Atopobiaceae</taxon>
        <taxon>Olsenella</taxon>
    </lineage>
</organism>
<dbReference type="NCBIfam" id="NF003009">
    <property type="entry name" value="PRK03826.1"/>
    <property type="match status" value="1"/>
</dbReference>